<organism evidence="6 7">
    <name type="scientific">Orchesella cincta</name>
    <name type="common">Springtail</name>
    <name type="synonym">Podura cincta</name>
    <dbReference type="NCBI Taxonomy" id="48709"/>
    <lineage>
        <taxon>Eukaryota</taxon>
        <taxon>Metazoa</taxon>
        <taxon>Ecdysozoa</taxon>
        <taxon>Arthropoda</taxon>
        <taxon>Hexapoda</taxon>
        <taxon>Collembola</taxon>
        <taxon>Entomobryomorpha</taxon>
        <taxon>Entomobryoidea</taxon>
        <taxon>Orchesellidae</taxon>
        <taxon>Orchesellinae</taxon>
        <taxon>Orchesella</taxon>
    </lineage>
</organism>
<dbReference type="PANTHER" id="PTHR15090:SF0">
    <property type="entry name" value="SEQUESTOSOME-1"/>
    <property type="match status" value="1"/>
</dbReference>
<evidence type="ECO:0000313" key="7">
    <source>
        <dbReference type="Proteomes" id="UP000094527"/>
    </source>
</evidence>
<feature type="domain" description="ZZ-type" evidence="5">
    <location>
        <begin position="167"/>
        <end position="218"/>
    </location>
</feature>
<evidence type="ECO:0000256" key="4">
    <source>
        <dbReference type="PROSITE-ProRule" id="PRU00228"/>
    </source>
</evidence>
<comment type="caution">
    <text evidence="6">The sequence shown here is derived from an EMBL/GenBank/DDBJ whole genome shotgun (WGS) entry which is preliminary data.</text>
</comment>
<dbReference type="PANTHER" id="PTHR15090">
    <property type="entry name" value="SEQUESTOSOME 1-RELATED"/>
    <property type="match status" value="1"/>
</dbReference>
<evidence type="ECO:0000256" key="1">
    <source>
        <dbReference type="ARBA" id="ARBA00022723"/>
    </source>
</evidence>
<dbReference type="SUPFAM" id="SSF57850">
    <property type="entry name" value="RING/U-box"/>
    <property type="match status" value="1"/>
</dbReference>
<accession>A0A1D2MIN1</accession>
<dbReference type="InterPro" id="IPR000433">
    <property type="entry name" value="Znf_ZZ"/>
</dbReference>
<dbReference type="InterPro" id="IPR043145">
    <property type="entry name" value="Znf_ZZ_sf"/>
</dbReference>
<dbReference type="GO" id="GO:0035973">
    <property type="term" value="P:aggrephagy"/>
    <property type="evidence" value="ECO:0007669"/>
    <property type="project" value="TreeGrafter"/>
</dbReference>
<name>A0A1D2MIN1_ORCCI</name>
<dbReference type="GO" id="GO:0007032">
    <property type="term" value="P:endosome organization"/>
    <property type="evidence" value="ECO:0007669"/>
    <property type="project" value="TreeGrafter"/>
</dbReference>
<protein>
    <submittedName>
        <fullName evidence="6">Protein ref(2)P</fullName>
    </submittedName>
</protein>
<proteinExistence type="predicted"/>
<evidence type="ECO:0000256" key="2">
    <source>
        <dbReference type="ARBA" id="ARBA00022771"/>
    </source>
</evidence>
<dbReference type="GO" id="GO:0005080">
    <property type="term" value="F:protein kinase C binding"/>
    <property type="evidence" value="ECO:0007669"/>
    <property type="project" value="TreeGrafter"/>
</dbReference>
<keyword evidence="7" id="KW-1185">Reference proteome</keyword>
<dbReference type="SMART" id="SM00291">
    <property type="entry name" value="ZnF_ZZ"/>
    <property type="match status" value="1"/>
</dbReference>
<sequence>MFSGIEATENSNWSPTLLSVNPTGRSEDLILFMVFGSIDVSRKSACWTCIQICEIGDVKSRKYTFEFSLLNMNTMMPYYICSIPVSIIGEKASKTRATGIPGEIPFHHIMQHCVDTREVLISLSVQPCNPRERQPPEVELVEEVWSFRMIPTTLGSSSLVVGEGFVCPDITCNGCGKQPILGNQHKCLQCPNYELCGKCVANGIHSAHMFITVSTFGQRQLLRKSFIPIW</sequence>
<dbReference type="OrthoDB" id="441278at2759"/>
<dbReference type="GO" id="GO:0044753">
    <property type="term" value="C:amphisome"/>
    <property type="evidence" value="ECO:0007669"/>
    <property type="project" value="TreeGrafter"/>
</dbReference>
<dbReference type="InterPro" id="IPR052260">
    <property type="entry name" value="Autophagy_Rcpt_SigReg"/>
</dbReference>
<dbReference type="GO" id="GO:0070530">
    <property type="term" value="F:K63-linked polyubiquitin modification-dependent protein binding"/>
    <property type="evidence" value="ECO:0007669"/>
    <property type="project" value="TreeGrafter"/>
</dbReference>
<dbReference type="PROSITE" id="PS50135">
    <property type="entry name" value="ZF_ZZ_2"/>
    <property type="match status" value="1"/>
</dbReference>
<dbReference type="GO" id="GO:0008270">
    <property type="term" value="F:zinc ion binding"/>
    <property type="evidence" value="ECO:0007669"/>
    <property type="project" value="UniProtKB-KW"/>
</dbReference>
<dbReference type="EMBL" id="LJIJ01001178">
    <property type="protein sequence ID" value="ODM92664.1"/>
    <property type="molecule type" value="Genomic_DNA"/>
</dbReference>
<dbReference type="Pfam" id="PF00569">
    <property type="entry name" value="ZZ"/>
    <property type="match status" value="1"/>
</dbReference>
<evidence type="ECO:0000256" key="3">
    <source>
        <dbReference type="ARBA" id="ARBA00022833"/>
    </source>
</evidence>
<keyword evidence="2 4" id="KW-0863">Zinc-finger</keyword>
<evidence type="ECO:0000259" key="5">
    <source>
        <dbReference type="PROSITE" id="PS50135"/>
    </source>
</evidence>
<dbReference type="STRING" id="48709.A0A1D2MIN1"/>
<dbReference type="AlphaFoldDB" id="A0A1D2MIN1"/>
<dbReference type="Proteomes" id="UP000094527">
    <property type="component" value="Unassembled WGS sequence"/>
</dbReference>
<dbReference type="GO" id="GO:0016235">
    <property type="term" value="C:aggresome"/>
    <property type="evidence" value="ECO:0007669"/>
    <property type="project" value="TreeGrafter"/>
</dbReference>
<dbReference type="Gene3D" id="3.30.60.90">
    <property type="match status" value="1"/>
</dbReference>
<gene>
    <name evidence="6" type="ORF">Ocin01_14026</name>
</gene>
<evidence type="ECO:0000313" key="6">
    <source>
        <dbReference type="EMBL" id="ODM92664.1"/>
    </source>
</evidence>
<keyword evidence="3" id="KW-0862">Zinc</keyword>
<dbReference type="CDD" id="cd02340">
    <property type="entry name" value="ZZ_NBR1_like"/>
    <property type="match status" value="1"/>
</dbReference>
<dbReference type="GO" id="GO:0000423">
    <property type="term" value="P:mitophagy"/>
    <property type="evidence" value="ECO:0007669"/>
    <property type="project" value="TreeGrafter"/>
</dbReference>
<keyword evidence="1" id="KW-0479">Metal-binding</keyword>
<reference evidence="6 7" key="1">
    <citation type="journal article" date="2016" name="Genome Biol. Evol.">
        <title>Gene Family Evolution Reflects Adaptation to Soil Environmental Stressors in the Genome of the Collembolan Orchesella cincta.</title>
        <authorList>
            <person name="Faddeeva-Vakhrusheva A."/>
            <person name="Derks M.F."/>
            <person name="Anvar S.Y."/>
            <person name="Agamennone V."/>
            <person name="Suring W."/>
            <person name="Smit S."/>
            <person name="van Straalen N.M."/>
            <person name="Roelofs D."/>
        </authorList>
    </citation>
    <scope>NUCLEOTIDE SEQUENCE [LARGE SCALE GENOMIC DNA]</scope>
    <source>
        <tissue evidence="6">Mixed pool</tissue>
    </source>
</reference>